<reference evidence="3" key="1">
    <citation type="submission" date="2017-02" db="EMBL/GenBank/DDBJ databases">
        <authorList>
            <person name="Varghese N."/>
            <person name="Submissions S."/>
        </authorList>
    </citation>
    <scope>NUCLEOTIDE SEQUENCE [LARGE SCALE GENOMIC DNA]</scope>
    <source>
        <strain evidence="3">ATCC 27094</strain>
    </source>
</reference>
<keyword evidence="1" id="KW-0472">Membrane</keyword>
<evidence type="ECO:0000313" key="2">
    <source>
        <dbReference type="EMBL" id="SKA31086.1"/>
    </source>
</evidence>
<dbReference type="InterPro" id="IPR025333">
    <property type="entry name" value="DUF4239"/>
</dbReference>
<keyword evidence="1" id="KW-0812">Transmembrane</keyword>
<organism evidence="2 3">
    <name type="scientific">Enhydrobacter aerosaccus</name>
    <dbReference type="NCBI Taxonomy" id="225324"/>
    <lineage>
        <taxon>Bacteria</taxon>
        <taxon>Pseudomonadati</taxon>
        <taxon>Pseudomonadota</taxon>
        <taxon>Alphaproteobacteria</taxon>
        <taxon>Hyphomicrobiales</taxon>
        <taxon>Enhydrobacter</taxon>
    </lineage>
</organism>
<dbReference type="STRING" id="225324.SAMN02745126_05086"/>
<evidence type="ECO:0008006" key="4">
    <source>
        <dbReference type="Google" id="ProtNLM"/>
    </source>
</evidence>
<dbReference type="AlphaFoldDB" id="A0A1T4SSF0"/>
<keyword evidence="3" id="KW-1185">Reference proteome</keyword>
<sequence>MSPLTISLLIGGLLVAGATAGVALRRVLPDSHLDAHTKDVVRLGCGLIATISGLVLGLLINSAKTTFETQRDEVKQVTANVILLDQALERFGPESRDARLHLRKIVPDIANHIWRDANRRNNGVFYSVDGGERIFSEVRHLPAVNEDQHFYQALAVQALTAILQTRVLLFEQEQAPVPGILLGILVFWLVVLFVSFSLFSPLSPIGRIAIVVFAVSSSAALFLILEMYQPFSGLLQIDSTPLRQALLPLG</sequence>
<proteinExistence type="predicted"/>
<feature type="transmembrane region" description="Helical" evidence="1">
    <location>
        <begin position="205"/>
        <end position="225"/>
    </location>
</feature>
<dbReference type="RefSeq" id="WP_170921129.1">
    <property type="nucleotide sequence ID" value="NZ_FUWJ01000009.1"/>
</dbReference>
<evidence type="ECO:0000313" key="3">
    <source>
        <dbReference type="Proteomes" id="UP000190092"/>
    </source>
</evidence>
<accession>A0A1T4SSF0</accession>
<protein>
    <recommendedName>
        <fullName evidence="4">DUF4239 domain-containing protein</fullName>
    </recommendedName>
</protein>
<evidence type="ECO:0000256" key="1">
    <source>
        <dbReference type="SAM" id="Phobius"/>
    </source>
</evidence>
<feature type="transmembrane region" description="Helical" evidence="1">
    <location>
        <begin position="179"/>
        <end position="199"/>
    </location>
</feature>
<keyword evidence="1" id="KW-1133">Transmembrane helix</keyword>
<dbReference type="Pfam" id="PF14023">
    <property type="entry name" value="Bestrophin-like"/>
    <property type="match status" value="1"/>
</dbReference>
<dbReference type="Proteomes" id="UP000190092">
    <property type="component" value="Unassembled WGS sequence"/>
</dbReference>
<feature type="transmembrane region" description="Helical" evidence="1">
    <location>
        <begin position="41"/>
        <end position="61"/>
    </location>
</feature>
<dbReference type="EMBL" id="FUWJ01000009">
    <property type="protein sequence ID" value="SKA31086.1"/>
    <property type="molecule type" value="Genomic_DNA"/>
</dbReference>
<name>A0A1T4SSF0_9HYPH</name>
<gene>
    <name evidence="2" type="ORF">SAMN02745126_05086</name>
</gene>